<reference evidence="2 3" key="1">
    <citation type="submission" date="2024-03" db="EMBL/GenBank/DDBJ databases">
        <title>Human intestinal bacterial collection.</title>
        <authorList>
            <person name="Pauvert C."/>
            <person name="Hitch T.C.A."/>
            <person name="Clavel T."/>
        </authorList>
    </citation>
    <scope>NUCLEOTIDE SEQUENCE [LARGE SCALE GENOMIC DNA]</scope>
    <source>
        <strain evidence="2 3">CLA-AA-H81</strain>
    </source>
</reference>
<sequence>MKKTFHIIILGLFIAQSLVLYVVEGMLPVPFIAPGAKLGLANLITVIALYALPRKRDVCLILLVRIILATAFGGGINAFLYSVAGAAFSLGAMMVLQKTGKFSIIGVSTAGGIFHNLGQVIVASLVVENIKIMLYLPILAVAGTGTGILIGITAIFTLRHLKRLPIYRRMQEENQAIN</sequence>
<dbReference type="PIRSF" id="PIRSF027391">
    <property type="entry name" value="Hpre_diP_synt_I"/>
    <property type="match status" value="1"/>
</dbReference>
<feature type="transmembrane region" description="Helical" evidence="1">
    <location>
        <begin position="29"/>
        <end position="51"/>
    </location>
</feature>
<evidence type="ECO:0000313" key="2">
    <source>
        <dbReference type="EMBL" id="MEQ2422621.1"/>
    </source>
</evidence>
<keyword evidence="1" id="KW-1133">Transmembrane helix</keyword>
<dbReference type="Pfam" id="PF07456">
    <property type="entry name" value="Hpre_diP_synt_I"/>
    <property type="match status" value="1"/>
</dbReference>
<dbReference type="Proteomes" id="UP001433088">
    <property type="component" value="Unassembled WGS sequence"/>
</dbReference>
<organism evidence="2 3">
    <name type="scientific">Megasphaera intestinihominis</name>
    <dbReference type="NCBI Taxonomy" id="3133159"/>
    <lineage>
        <taxon>Bacteria</taxon>
        <taxon>Bacillati</taxon>
        <taxon>Bacillota</taxon>
        <taxon>Negativicutes</taxon>
        <taxon>Veillonellales</taxon>
        <taxon>Veillonellaceae</taxon>
        <taxon>Megasphaera</taxon>
    </lineage>
</organism>
<dbReference type="InterPro" id="IPR010898">
    <property type="entry name" value="Hpre_diP_synth_I"/>
</dbReference>
<gene>
    <name evidence="2" type="ORF">WMO23_07755</name>
</gene>
<keyword evidence="3" id="KW-1185">Reference proteome</keyword>
<accession>A0ABV1CWV8</accession>
<dbReference type="Gene3D" id="1.10.1760.20">
    <property type="match status" value="1"/>
</dbReference>
<evidence type="ECO:0000256" key="1">
    <source>
        <dbReference type="SAM" id="Phobius"/>
    </source>
</evidence>
<dbReference type="EMBL" id="JBBMEU010000042">
    <property type="protein sequence ID" value="MEQ2422621.1"/>
    <property type="molecule type" value="Genomic_DNA"/>
</dbReference>
<keyword evidence="1" id="KW-0812">Transmembrane</keyword>
<comment type="caution">
    <text evidence="2">The sequence shown here is derived from an EMBL/GenBank/DDBJ whole genome shotgun (WGS) entry which is preliminary data.</text>
</comment>
<name>A0ABV1CWV8_9FIRM</name>
<feature type="transmembrane region" description="Helical" evidence="1">
    <location>
        <begin position="132"/>
        <end position="158"/>
    </location>
</feature>
<proteinExistence type="predicted"/>
<feature type="transmembrane region" description="Helical" evidence="1">
    <location>
        <begin position="7"/>
        <end position="23"/>
    </location>
</feature>
<evidence type="ECO:0000313" key="3">
    <source>
        <dbReference type="Proteomes" id="UP001433088"/>
    </source>
</evidence>
<keyword evidence="1" id="KW-0472">Membrane</keyword>
<dbReference type="InterPro" id="IPR014535">
    <property type="entry name" value="Hpre_diP_synt_I"/>
</dbReference>
<protein>
    <submittedName>
        <fullName evidence="2">Gx transporter family protein</fullName>
    </submittedName>
</protein>
<dbReference type="RefSeq" id="WP_020311680.1">
    <property type="nucleotide sequence ID" value="NZ_JBBMEU010000042.1"/>
</dbReference>
<feature type="transmembrane region" description="Helical" evidence="1">
    <location>
        <begin position="103"/>
        <end position="126"/>
    </location>
</feature>